<dbReference type="GO" id="GO:0003677">
    <property type="term" value="F:DNA binding"/>
    <property type="evidence" value="ECO:0007669"/>
    <property type="project" value="InterPro"/>
</dbReference>
<feature type="repeat" description="TPR" evidence="6">
    <location>
        <begin position="136"/>
        <end position="169"/>
    </location>
</feature>
<evidence type="ECO:0000256" key="8">
    <source>
        <dbReference type="SAM" id="Phobius"/>
    </source>
</evidence>
<organism evidence="10 11">
    <name type="scientific">Aquimarina algiphila</name>
    <dbReference type="NCBI Taxonomy" id="2047982"/>
    <lineage>
        <taxon>Bacteria</taxon>
        <taxon>Pseudomonadati</taxon>
        <taxon>Bacteroidota</taxon>
        <taxon>Flavobacteriia</taxon>
        <taxon>Flavobacteriales</taxon>
        <taxon>Flavobacteriaceae</taxon>
        <taxon>Aquimarina</taxon>
    </lineage>
</organism>
<dbReference type="OrthoDB" id="1090267at2"/>
<name>A0A554VNW5_9FLAO</name>
<protein>
    <submittedName>
        <fullName evidence="10">Tetratricopeptide repeat protein</fullName>
    </submittedName>
</protein>
<evidence type="ECO:0000256" key="1">
    <source>
        <dbReference type="ARBA" id="ARBA00004496"/>
    </source>
</evidence>
<reference evidence="10 11" key="1">
    <citation type="submission" date="2019-07" db="EMBL/GenBank/DDBJ databases">
        <title>The draft genome sequence of Aquimarina algiphila M91.</title>
        <authorList>
            <person name="Meng X."/>
        </authorList>
    </citation>
    <scope>NUCLEOTIDE SEQUENCE [LARGE SCALE GENOMIC DNA]</scope>
    <source>
        <strain evidence="10 11">M91</strain>
    </source>
</reference>
<keyword evidence="11" id="KW-1185">Reference proteome</keyword>
<keyword evidence="3" id="KW-0677">Repeat</keyword>
<feature type="chain" id="PRO_5021736855" evidence="9">
    <location>
        <begin position="24"/>
        <end position="527"/>
    </location>
</feature>
<dbReference type="SMART" id="SM00028">
    <property type="entry name" value="TPR"/>
    <property type="match status" value="6"/>
</dbReference>
<keyword evidence="8" id="KW-1133">Transmembrane helix</keyword>
<dbReference type="GO" id="GO:0006355">
    <property type="term" value="P:regulation of DNA-templated transcription"/>
    <property type="evidence" value="ECO:0007669"/>
    <property type="project" value="InterPro"/>
</dbReference>
<sequence length="527" mass="61397">MKQLQRFIFLVYFFVASIPFCFGAQSDLVEQQQIDKVLLSLKLELETAKKDSASVITAQKHLQLGKYYQKARVYNEALEQYNNALTLVQKYDTLTVFLKNEIGVIYLSLKNSSKAKDYFNESILISSRIKYVKGEAKARSFLGSCYEKEGEYLEALQYQKESLSLFKKLGNKEGLAIVNENIGSIYEDLEQYNLAYEYFKKADEYFKKINENSRIGVLNNLGDINRKTGNYSVALTYTNNAYKLAVQFQDMYELKSAHKDLSKTYGLIGDFKKAFDHLLEAERINEELISSQNINQLNTLQAVYETKQKETQINSLLQQKKISRANQDLLLVIFGTTVLMVGILFVYFRRKRKENLKLQKYKQRMLKAELERKAFEEKNLQHEVHVKTSALSRYSLHISQKNKILSDLSLTLTNMVDRKNIDVNANIKKLIKEINFNLHQEREWVEFNNFFEEIHPDFIKKLSLLSEENLSPAELRLGMLLRLNLSSKEIASILRVTPDSVRVARYRLRKKLPIDQKEELVNFMIAL</sequence>
<evidence type="ECO:0000256" key="5">
    <source>
        <dbReference type="ARBA" id="ARBA00038253"/>
    </source>
</evidence>
<evidence type="ECO:0000313" key="11">
    <source>
        <dbReference type="Proteomes" id="UP000318833"/>
    </source>
</evidence>
<evidence type="ECO:0000256" key="9">
    <source>
        <dbReference type="SAM" id="SignalP"/>
    </source>
</evidence>
<dbReference type="PROSITE" id="PS50005">
    <property type="entry name" value="TPR"/>
    <property type="match status" value="2"/>
</dbReference>
<keyword evidence="8" id="KW-0472">Membrane</keyword>
<feature type="transmembrane region" description="Helical" evidence="8">
    <location>
        <begin position="329"/>
        <end position="348"/>
    </location>
</feature>
<gene>
    <name evidence="10" type="ORF">FOF46_06020</name>
</gene>
<keyword evidence="4 6" id="KW-0802">TPR repeat</keyword>
<dbReference type="AlphaFoldDB" id="A0A554VNW5"/>
<comment type="subcellular location">
    <subcellularLocation>
        <location evidence="1">Cytoplasm</location>
    </subcellularLocation>
</comment>
<dbReference type="GO" id="GO:0005737">
    <property type="term" value="C:cytoplasm"/>
    <property type="evidence" value="ECO:0007669"/>
    <property type="project" value="UniProtKB-SubCell"/>
</dbReference>
<evidence type="ECO:0000256" key="6">
    <source>
        <dbReference type="PROSITE-ProRule" id="PRU00339"/>
    </source>
</evidence>
<dbReference type="InterPro" id="IPR051476">
    <property type="entry name" value="Bac_ResReg_Asp_Phosphatase"/>
</dbReference>
<dbReference type="EMBL" id="VLNR01000009">
    <property type="protein sequence ID" value="TSE10080.1"/>
    <property type="molecule type" value="Genomic_DNA"/>
</dbReference>
<dbReference type="Gene3D" id="1.10.10.10">
    <property type="entry name" value="Winged helix-like DNA-binding domain superfamily/Winged helix DNA-binding domain"/>
    <property type="match status" value="1"/>
</dbReference>
<keyword evidence="9" id="KW-0732">Signal</keyword>
<dbReference type="InterPro" id="IPR011990">
    <property type="entry name" value="TPR-like_helical_dom_sf"/>
</dbReference>
<dbReference type="InterPro" id="IPR016032">
    <property type="entry name" value="Sig_transdc_resp-reg_C-effctor"/>
</dbReference>
<evidence type="ECO:0000256" key="2">
    <source>
        <dbReference type="ARBA" id="ARBA00022490"/>
    </source>
</evidence>
<dbReference type="Proteomes" id="UP000318833">
    <property type="component" value="Unassembled WGS sequence"/>
</dbReference>
<feature type="signal peptide" evidence="9">
    <location>
        <begin position="1"/>
        <end position="23"/>
    </location>
</feature>
<dbReference type="InterPro" id="IPR036388">
    <property type="entry name" value="WH-like_DNA-bd_sf"/>
</dbReference>
<dbReference type="PANTHER" id="PTHR46630:SF1">
    <property type="entry name" value="TETRATRICOPEPTIDE REPEAT PROTEIN 29"/>
    <property type="match status" value="1"/>
</dbReference>
<accession>A0A554VNW5</accession>
<dbReference type="SUPFAM" id="SSF48452">
    <property type="entry name" value="TPR-like"/>
    <property type="match status" value="2"/>
</dbReference>
<dbReference type="Gene3D" id="1.25.40.10">
    <property type="entry name" value="Tetratricopeptide repeat domain"/>
    <property type="match status" value="2"/>
</dbReference>
<dbReference type="PANTHER" id="PTHR46630">
    <property type="entry name" value="TETRATRICOPEPTIDE REPEAT PROTEIN 29"/>
    <property type="match status" value="1"/>
</dbReference>
<comment type="similarity">
    <text evidence="5">Belongs to the Rap family.</text>
</comment>
<evidence type="ECO:0000256" key="7">
    <source>
        <dbReference type="SAM" id="Coils"/>
    </source>
</evidence>
<dbReference type="RefSeq" id="WP_143915826.1">
    <property type="nucleotide sequence ID" value="NZ_CANMIK010000009.1"/>
</dbReference>
<evidence type="ECO:0000256" key="4">
    <source>
        <dbReference type="ARBA" id="ARBA00022803"/>
    </source>
</evidence>
<dbReference type="InterPro" id="IPR019734">
    <property type="entry name" value="TPR_rpt"/>
</dbReference>
<evidence type="ECO:0000313" key="10">
    <source>
        <dbReference type="EMBL" id="TSE10080.1"/>
    </source>
</evidence>
<evidence type="ECO:0000256" key="3">
    <source>
        <dbReference type="ARBA" id="ARBA00022737"/>
    </source>
</evidence>
<dbReference type="SUPFAM" id="SSF46894">
    <property type="entry name" value="C-terminal effector domain of the bipartite response regulators"/>
    <property type="match status" value="1"/>
</dbReference>
<keyword evidence="2" id="KW-0963">Cytoplasm</keyword>
<keyword evidence="8" id="KW-0812">Transmembrane</keyword>
<dbReference type="Pfam" id="PF13424">
    <property type="entry name" value="TPR_12"/>
    <property type="match status" value="1"/>
</dbReference>
<feature type="coiled-coil region" evidence="7">
    <location>
        <begin position="351"/>
        <end position="378"/>
    </location>
</feature>
<proteinExistence type="inferred from homology"/>
<comment type="caution">
    <text evidence="10">The sequence shown here is derived from an EMBL/GenBank/DDBJ whole genome shotgun (WGS) entry which is preliminary data.</text>
</comment>
<feature type="repeat" description="TPR" evidence="6">
    <location>
        <begin position="58"/>
        <end position="91"/>
    </location>
</feature>
<dbReference type="Pfam" id="PF13181">
    <property type="entry name" value="TPR_8"/>
    <property type="match status" value="1"/>
</dbReference>
<keyword evidence="7" id="KW-0175">Coiled coil</keyword>